<organism evidence="2 3">
    <name type="scientific">Stylosanthes scabra</name>
    <dbReference type="NCBI Taxonomy" id="79078"/>
    <lineage>
        <taxon>Eukaryota</taxon>
        <taxon>Viridiplantae</taxon>
        <taxon>Streptophyta</taxon>
        <taxon>Embryophyta</taxon>
        <taxon>Tracheophyta</taxon>
        <taxon>Spermatophyta</taxon>
        <taxon>Magnoliopsida</taxon>
        <taxon>eudicotyledons</taxon>
        <taxon>Gunneridae</taxon>
        <taxon>Pentapetalae</taxon>
        <taxon>rosids</taxon>
        <taxon>fabids</taxon>
        <taxon>Fabales</taxon>
        <taxon>Fabaceae</taxon>
        <taxon>Papilionoideae</taxon>
        <taxon>50 kb inversion clade</taxon>
        <taxon>dalbergioids sensu lato</taxon>
        <taxon>Dalbergieae</taxon>
        <taxon>Pterocarpus clade</taxon>
        <taxon>Stylosanthes</taxon>
    </lineage>
</organism>
<evidence type="ECO:0000256" key="1">
    <source>
        <dbReference type="SAM" id="MobiDB-lite"/>
    </source>
</evidence>
<evidence type="ECO:0000313" key="3">
    <source>
        <dbReference type="Proteomes" id="UP001341840"/>
    </source>
</evidence>
<proteinExistence type="predicted"/>
<protein>
    <submittedName>
        <fullName evidence="2">Uncharacterized protein</fullName>
    </submittedName>
</protein>
<feature type="non-terminal residue" evidence="2">
    <location>
        <position position="103"/>
    </location>
</feature>
<gene>
    <name evidence="2" type="ORF">PIB30_087062</name>
</gene>
<keyword evidence="3" id="KW-1185">Reference proteome</keyword>
<sequence>MPQTKRAQPSSIGHHTTITFSPRAPNVTLNHPHTNLAYSLTFGPRPKRGSNVTLTFPKTEPLTNPPLLTLLPNVASPPPLQPSLILLPSHFTHVWPCSKRGVK</sequence>
<feature type="region of interest" description="Disordered" evidence="1">
    <location>
        <begin position="1"/>
        <end position="26"/>
    </location>
</feature>
<comment type="caution">
    <text evidence="2">The sequence shown here is derived from an EMBL/GenBank/DDBJ whole genome shotgun (WGS) entry which is preliminary data.</text>
</comment>
<feature type="compositionally biased region" description="Polar residues" evidence="1">
    <location>
        <begin position="1"/>
        <end position="20"/>
    </location>
</feature>
<accession>A0ABU6VTG9</accession>
<dbReference type="EMBL" id="JASCZI010152552">
    <property type="protein sequence ID" value="MED6176324.1"/>
    <property type="molecule type" value="Genomic_DNA"/>
</dbReference>
<dbReference type="Proteomes" id="UP001341840">
    <property type="component" value="Unassembled WGS sequence"/>
</dbReference>
<reference evidence="2 3" key="1">
    <citation type="journal article" date="2023" name="Plants (Basel)">
        <title>Bridging the Gap: Combining Genomics and Transcriptomics Approaches to Understand Stylosanthes scabra, an Orphan Legume from the Brazilian Caatinga.</title>
        <authorList>
            <person name="Ferreira-Neto J.R.C."/>
            <person name="da Silva M.D."/>
            <person name="Binneck E."/>
            <person name="de Melo N.F."/>
            <person name="da Silva R.H."/>
            <person name="de Melo A.L.T.M."/>
            <person name="Pandolfi V."/>
            <person name="Bustamante F.O."/>
            <person name="Brasileiro-Vidal A.C."/>
            <person name="Benko-Iseppon A.M."/>
        </authorList>
    </citation>
    <scope>NUCLEOTIDE SEQUENCE [LARGE SCALE GENOMIC DNA]</scope>
    <source>
        <tissue evidence="2">Leaves</tissue>
    </source>
</reference>
<name>A0ABU6VTG9_9FABA</name>
<evidence type="ECO:0000313" key="2">
    <source>
        <dbReference type="EMBL" id="MED6176324.1"/>
    </source>
</evidence>